<evidence type="ECO:0000259" key="8">
    <source>
        <dbReference type="Pfam" id="PF00082"/>
    </source>
</evidence>
<accession>A0ABY7MF34</accession>
<dbReference type="Gene3D" id="3.40.50.200">
    <property type="entry name" value="Peptidase S8/S53 domain"/>
    <property type="match status" value="1"/>
</dbReference>
<dbReference type="InterPro" id="IPR023828">
    <property type="entry name" value="Peptidase_S8_Ser-AS"/>
</dbReference>
<dbReference type="InterPro" id="IPR050131">
    <property type="entry name" value="Peptidase_S8_subtilisin-like"/>
</dbReference>
<dbReference type="PRINTS" id="PR00723">
    <property type="entry name" value="SUBTILISIN"/>
</dbReference>
<dbReference type="EMBL" id="CP089391">
    <property type="protein sequence ID" value="WBL77010.1"/>
    <property type="molecule type" value="Genomic_DNA"/>
</dbReference>
<dbReference type="InterPro" id="IPR023827">
    <property type="entry name" value="Peptidase_S8_Asp-AS"/>
</dbReference>
<dbReference type="InterPro" id="IPR036852">
    <property type="entry name" value="Peptidase_S8/S53_dom_sf"/>
</dbReference>
<dbReference type="PANTHER" id="PTHR43806:SF11">
    <property type="entry name" value="CEREVISIN-RELATED"/>
    <property type="match status" value="1"/>
</dbReference>
<dbReference type="InterPro" id="IPR000209">
    <property type="entry name" value="Peptidase_S8/S53_dom"/>
</dbReference>
<dbReference type="RefSeq" id="WP_270162279.1">
    <property type="nucleotide sequence ID" value="NZ_CP089391.1"/>
</dbReference>
<gene>
    <name evidence="9" type="ORF">I3J27_28880</name>
</gene>
<evidence type="ECO:0000256" key="1">
    <source>
        <dbReference type="ARBA" id="ARBA00011073"/>
    </source>
</evidence>
<evidence type="ECO:0000256" key="4">
    <source>
        <dbReference type="ARBA" id="ARBA00022825"/>
    </source>
</evidence>
<dbReference type="PANTHER" id="PTHR43806">
    <property type="entry name" value="PEPTIDASE S8"/>
    <property type="match status" value="1"/>
</dbReference>
<feature type="compositionally biased region" description="Basic residues" evidence="7">
    <location>
        <begin position="448"/>
        <end position="468"/>
    </location>
</feature>
<keyword evidence="4 5" id="KW-0720">Serine protease</keyword>
<keyword evidence="2 5" id="KW-0645">Protease</keyword>
<organism evidence="9 10">
    <name type="scientific">Bradyrhizobium xenonodulans</name>
    <dbReference type="NCBI Taxonomy" id="2736875"/>
    <lineage>
        <taxon>Bacteria</taxon>
        <taxon>Pseudomonadati</taxon>
        <taxon>Pseudomonadota</taxon>
        <taxon>Alphaproteobacteria</taxon>
        <taxon>Hyphomicrobiales</taxon>
        <taxon>Nitrobacteraceae</taxon>
        <taxon>Bradyrhizobium</taxon>
    </lineage>
</organism>
<feature type="region of interest" description="Disordered" evidence="7">
    <location>
        <begin position="447"/>
        <end position="468"/>
    </location>
</feature>
<feature type="active site" description="Charge relay system" evidence="5">
    <location>
        <position position="214"/>
    </location>
</feature>
<dbReference type="SUPFAM" id="SSF52743">
    <property type="entry name" value="Subtilisin-like"/>
    <property type="match status" value="1"/>
</dbReference>
<dbReference type="PROSITE" id="PS51892">
    <property type="entry name" value="SUBTILASE"/>
    <property type="match status" value="1"/>
</dbReference>
<proteinExistence type="inferred from homology"/>
<dbReference type="InterPro" id="IPR015500">
    <property type="entry name" value="Peptidase_S8_subtilisin-rel"/>
</dbReference>
<name>A0ABY7MF34_9BRAD</name>
<protein>
    <submittedName>
        <fullName evidence="9">S8 family serine peptidase</fullName>
    </submittedName>
</protein>
<sequence>MAPTQAMRVAGDRPRRRKHVPGQLIVRLKPAAARQIAATSLQATTPRALMAAMPDDVRGPIDFLHDSLGLQSMKPLFVVGGDDAPAQSRAMAAVHRSIARSATSAPREALAGYQIVQVKDRKIDAGVLKRLRASRAMDLVEPVPNRWLSIAADPMKIRQWGLRAIRWFDRPRPGAGRVHVAVLDSGVDARHPDLADAIEEYRHDGNGERDFLGHGTHVSGTIAAVVNNSAGIAGVANCRLHCWKVFDDPKRAGDDENFNFEFYSKALAAALDSNIKVINLSIGGEDHSKAEATIFAELIDAGVVISTAMGNEFEDGNPKEYPAGYADTIGVGAVDESHRRASFSNTGKHIKLVAPGVNILSTVPRVKASFADHTDYDSWPGTSMATPHVTGAAALVYIHRPKSRAAGLAVARRLIATATKLPAMRGRDFTPEYGAGLLDVAAAMPRAKAARKSGRKTAKAKPKRKARK</sequence>
<keyword evidence="3 5" id="KW-0378">Hydrolase</keyword>
<dbReference type="Proteomes" id="UP001179614">
    <property type="component" value="Chromosome"/>
</dbReference>
<dbReference type="PROSITE" id="PS00136">
    <property type="entry name" value="SUBTILASE_ASP"/>
    <property type="match status" value="1"/>
</dbReference>
<reference evidence="9" key="1">
    <citation type="submission" date="2021-12" db="EMBL/GenBank/DDBJ databases">
        <title>Bradyrhizobium xenonodulans sp. nov.</title>
        <authorList>
            <person name="Claassens R."/>
            <person name="Venter S.N."/>
            <person name="Beukes C.W."/>
            <person name="Stepkowski T."/>
            <person name="Steenkamp E.T."/>
        </authorList>
    </citation>
    <scope>NUCLEOTIDE SEQUENCE</scope>
    <source>
        <strain evidence="9">14AB</strain>
    </source>
</reference>
<feature type="active site" description="Charge relay system" evidence="5">
    <location>
        <position position="383"/>
    </location>
</feature>
<dbReference type="InterPro" id="IPR022398">
    <property type="entry name" value="Peptidase_S8_His-AS"/>
</dbReference>
<evidence type="ECO:0000256" key="5">
    <source>
        <dbReference type="PROSITE-ProRule" id="PRU01240"/>
    </source>
</evidence>
<evidence type="ECO:0000313" key="9">
    <source>
        <dbReference type="EMBL" id="WBL77010.1"/>
    </source>
</evidence>
<feature type="active site" description="Charge relay system" evidence="5">
    <location>
        <position position="184"/>
    </location>
</feature>
<feature type="domain" description="Peptidase S8/S53" evidence="8">
    <location>
        <begin position="178"/>
        <end position="426"/>
    </location>
</feature>
<dbReference type="PROSITE" id="PS00137">
    <property type="entry name" value="SUBTILASE_HIS"/>
    <property type="match status" value="1"/>
</dbReference>
<dbReference type="Pfam" id="PF00082">
    <property type="entry name" value="Peptidase_S8"/>
    <property type="match status" value="1"/>
</dbReference>
<keyword evidence="10" id="KW-1185">Reference proteome</keyword>
<evidence type="ECO:0000256" key="7">
    <source>
        <dbReference type="SAM" id="MobiDB-lite"/>
    </source>
</evidence>
<dbReference type="PROSITE" id="PS00138">
    <property type="entry name" value="SUBTILASE_SER"/>
    <property type="match status" value="1"/>
</dbReference>
<evidence type="ECO:0000256" key="6">
    <source>
        <dbReference type="RuleBase" id="RU003355"/>
    </source>
</evidence>
<comment type="similarity">
    <text evidence="1 5 6">Belongs to the peptidase S8 family.</text>
</comment>
<evidence type="ECO:0000256" key="2">
    <source>
        <dbReference type="ARBA" id="ARBA00022670"/>
    </source>
</evidence>
<evidence type="ECO:0000256" key="3">
    <source>
        <dbReference type="ARBA" id="ARBA00022801"/>
    </source>
</evidence>
<evidence type="ECO:0000313" key="10">
    <source>
        <dbReference type="Proteomes" id="UP001179614"/>
    </source>
</evidence>